<dbReference type="KEGG" id="pabo:BCY86_07440"/>
<evidence type="ECO:0000313" key="2">
    <source>
        <dbReference type="Proteomes" id="UP000185544"/>
    </source>
</evidence>
<name>A0A1L6MYG8_9BACT</name>
<dbReference type="STRING" id="1882918.BCY86_07440"/>
<evidence type="ECO:0000313" key="1">
    <source>
        <dbReference type="EMBL" id="APS00526.1"/>
    </source>
</evidence>
<sequence length="306" mass="34402">MLRFSLRSQLLSSRLLKVGLYGFFVFGLGTTLSARSVYGHFKETALSIGQELTKLGDSIGTENRVRLNGELIHLSSTLTKNPMHAVLDQFEALCHEQSSDLTKELPDLSQTLQKKVPPLTPSLRFGIIREEEKNKNGFIACFTQDEKQRGVGILARMKNFIETGDLTSFGKFHYVVVKTVPENQTHVVSVWIDESFSIYRLFPKEGDAPGSDPEQTYRPPRTRRLLSATVEGIPYGVHIYTSPFQPHAIIQEYEQIMPTLGWEPVKGIQNVPGNVRAFMREGADIMISVERNEAISIISLIEIHSP</sequence>
<gene>
    <name evidence="1" type="ORF">BCY86_07440</name>
</gene>
<organism evidence="1 2">
    <name type="scientific">Pajaroellobacter abortibovis</name>
    <dbReference type="NCBI Taxonomy" id="1882918"/>
    <lineage>
        <taxon>Bacteria</taxon>
        <taxon>Pseudomonadati</taxon>
        <taxon>Myxococcota</taxon>
        <taxon>Polyangia</taxon>
        <taxon>Polyangiales</taxon>
        <taxon>Polyangiaceae</taxon>
    </lineage>
</organism>
<dbReference type="Proteomes" id="UP000185544">
    <property type="component" value="Chromosome"/>
</dbReference>
<accession>A0A1L6MYG8</accession>
<dbReference type="EMBL" id="CP016908">
    <property type="protein sequence ID" value="APS00526.1"/>
    <property type="molecule type" value="Genomic_DNA"/>
</dbReference>
<dbReference type="RefSeq" id="WP_075277195.1">
    <property type="nucleotide sequence ID" value="NZ_CP016908.1"/>
</dbReference>
<proteinExistence type="predicted"/>
<dbReference type="OrthoDB" id="5498585at2"/>
<reference evidence="1 2" key="1">
    <citation type="submission" date="2016-08" db="EMBL/GenBank/DDBJ databases">
        <title>Identification and validation of antigenic proteins from Pajaroellobacter abortibovis using de-novo genome sequence assembly and reverse vaccinology.</title>
        <authorList>
            <person name="Welly B.T."/>
            <person name="Miller M.R."/>
            <person name="Stott J.L."/>
            <person name="Blanchard M.T."/>
            <person name="Islas-Trejo A.D."/>
            <person name="O'Rourke S.M."/>
            <person name="Young A.E."/>
            <person name="Medrano J.F."/>
            <person name="Van Eenennaam A.L."/>
        </authorList>
    </citation>
    <scope>NUCLEOTIDE SEQUENCE [LARGE SCALE GENOMIC DNA]</scope>
    <source>
        <strain evidence="1 2">BTF92-0548A/99-0131</strain>
    </source>
</reference>
<protein>
    <submittedName>
        <fullName evidence="1">Uncharacterized protein</fullName>
    </submittedName>
</protein>
<dbReference type="AlphaFoldDB" id="A0A1L6MYG8"/>
<keyword evidence="2" id="KW-1185">Reference proteome</keyword>